<comment type="similarity">
    <text evidence="1">Belongs to the peptidase C2 family.</text>
</comment>
<evidence type="ECO:0000256" key="5">
    <source>
        <dbReference type="ARBA" id="ARBA00022837"/>
    </source>
</evidence>
<evidence type="ECO:0000259" key="7">
    <source>
        <dbReference type="PROSITE" id="PS50203"/>
    </source>
</evidence>
<dbReference type="SMART" id="SM00230">
    <property type="entry name" value="CysPc"/>
    <property type="match status" value="1"/>
</dbReference>
<keyword evidence="4" id="KW-0788">Thiol protease</keyword>
<evidence type="ECO:0000256" key="3">
    <source>
        <dbReference type="ARBA" id="ARBA00022801"/>
    </source>
</evidence>
<dbReference type="SUPFAM" id="SSF54001">
    <property type="entry name" value="Cysteine proteinases"/>
    <property type="match status" value="1"/>
</dbReference>
<dbReference type="Pfam" id="PF13499">
    <property type="entry name" value="EF-hand_7"/>
    <property type="match status" value="1"/>
</dbReference>
<dbReference type="PROSITE" id="PS00018">
    <property type="entry name" value="EF_HAND_1"/>
    <property type="match status" value="2"/>
</dbReference>
<evidence type="ECO:0000259" key="8">
    <source>
        <dbReference type="PROSITE" id="PS50222"/>
    </source>
</evidence>
<dbReference type="InterPro" id="IPR022684">
    <property type="entry name" value="Calpain_cysteine_protease"/>
</dbReference>
<organism evidence="9">
    <name type="scientific">Cladocopium goreaui</name>
    <dbReference type="NCBI Taxonomy" id="2562237"/>
    <lineage>
        <taxon>Eukaryota</taxon>
        <taxon>Sar</taxon>
        <taxon>Alveolata</taxon>
        <taxon>Dinophyceae</taxon>
        <taxon>Suessiales</taxon>
        <taxon>Symbiodiniaceae</taxon>
        <taxon>Cladocopium</taxon>
    </lineage>
</organism>
<dbReference type="PRINTS" id="PR00704">
    <property type="entry name" value="CALPAIN"/>
</dbReference>
<dbReference type="Gene3D" id="3.90.70.10">
    <property type="entry name" value="Cysteine proteinases"/>
    <property type="match status" value="1"/>
</dbReference>
<dbReference type="InterPro" id="IPR001300">
    <property type="entry name" value="Peptidase_C2_calpain_cat"/>
</dbReference>
<feature type="domain" description="EF-hand" evidence="8">
    <location>
        <begin position="1"/>
        <end position="36"/>
    </location>
</feature>
<dbReference type="PANTHER" id="PTHR10183:SF379">
    <property type="entry name" value="CALPAIN-5"/>
    <property type="match status" value="1"/>
</dbReference>
<evidence type="ECO:0000313" key="12">
    <source>
        <dbReference type="Proteomes" id="UP001152797"/>
    </source>
</evidence>
<sequence>MVDQVVFTAFQRFDQDGSGYITGEELTKVLQSLEPDDWDNDRMAELLASADSSGDGKLQVGEFIKWIFAEDPKAIGLGLGRVADYTYVISGCSRKEVNGDYVQQGKFCNHRPIFYCAANKFFLFYWKERGQWQINKRTGSKSCARLKTTGAPHMASGWQVWKKKEHSLRRGFITENEMSCGSPEAKSPEEQIAKAPKAMYTKEYGTFMKQDELFGGRPVYYNEMYKMFMLYVEPLQEWKLSYQKDNTQGEERSGKTQGYSPAAAIWMDDGEVMEVYAFDPDQSLNTAVPEGWKDPEFPHSVESLGKRFEGEECEWVRALALSTSPVLFHKAEPTDACQGQLGDAWLIAAIAAVAEFPNYLKDKIFSTKQATADGKYELQLFDWKGSQSWKQIQVDDYLPCIPRKKNEPGQKVFFADFSDGEMYVPLLEKAFAKMFGSYQELHYGDTAMAFAALTGCMEVHRYGTHLGNTKALTKASSGTPVKWQVTSREGLTVRVKSDLKSTKLGVLARHAVFEELDREGYRIFFKKLEGEGPESGWISYYRAGKKAAERQTPVQWGFSSTKVGERYKKEDVKAMEGDMWSKLVTADEANDLIVVNFEFKGVNAKGRPLYGTRPDGLMPRHVYSVLRAVEVPGEIWEEPKRMVCLRNPWGRCEWQGPWKDQGDEWTAHEDIAQELKPGSKFDGLFWMAWDDFEWCADTLTIVPAGIPVKRAAHEEEDSAGED</sequence>
<dbReference type="CDD" id="cd00051">
    <property type="entry name" value="EFh"/>
    <property type="match status" value="1"/>
</dbReference>
<dbReference type="InterPro" id="IPR018247">
    <property type="entry name" value="EF_Hand_1_Ca_BS"/>
</dbReference>
<dbReference type="GO" id="GO:0006508">
    <property type="term" value="P:proteolysis"/>
    <property type="evidence" value="ECO:0007669"/>
    <property type="project" value="UniProtKB-KW"/>
</dbReference>
<dbReference type="PROSITE" id="PS50203">
    <property type="entry name" value="CALPAIN_CAT"/>
    <property type="match status" value="1"/>
</dbReference>
<keyword evidence="2" id="KW-0645">Protease</keyword>
<dbReference type="Proteomes" id="UP001152797">
    <property type="component" value="Unassembled WGS sequence"/>
</dbReference>
<gene>
    <name evidence="9" type="ORF">C1SCF055_LOCUS25161</name>
</gene>
<evidence type="ECO:0000256" key="4">
    <source>
        <dbReference type="ARBA" id="ARBA00022807"/>
    </source>
</evidence>
<dbReference type="PROSITE" id="PS50222">
    <property type="entry name" value="EF_HAND_2"/>
    <property type="match status" value="1"/>
</dbReference>
<dbReference type="PANTHER" id="PTHR10183">
    <property type="entry name" value="CALPAIN"/>
    <property type="match status" value="1"/>
</dbReference>
<dbReference type="EMBL" id="CAMXCT010002557">
    <property type="protein sequence ID" value="CAI3998899.1"/>
    <property type="molecule type" value="Genomic_DNA"/>
</dbReference>
<name>A0A9P1G2U4_9DINO</name>
<dbReference type="InterPro" id="IPR011992">
    <property type="entry name" value="EF-hand-dom_pair"/>
</dbReference>
<keyword evidence="12" id="KW-1185">Reference proteome</keyword>
<dbReference type="Pfam" id="PF00648">
    <property type="entry name" value="Peptidase_C2"/>
    <property type="match status" value="2"/>
</dbReference>
<dbReference type="EMBL" id="CAMXCT020002557">
    <property type="protein sequence ID" value="CAL1152274.1"/>
    <property type="molecule type" value="Genomic_DNA"/>
</dbReference>
<dbReference type="InterPro" id="IPR038765">
    <property type="entry name" value="Papain-like_cys_pep_sf"/>
</dbReference>
<dbReference type="AlphaFoldDB" id="A0A9P1G2U4"/>
<evidence type="ECO:0000256" key="1">
    <source>
        <dbReference type="ARBA" id="ARBA00007623"/>
    </source>
</evidence>
<feature type="domain" description="Calpain catalytic" evidence="7">
    <location>
        <begin position="291"/>
        <end position="692"/>
    </location>
</feature>
<dbReference type="SUPFAM" id="SSF47473">
    <property type="entry name" value="EF-hand"/>
    <property type="match status" value="1"/>
</dbReference>
<evidence type="ECO:0000256" key="6">
    <source>
        <dbReference type="PROSITE-ProRule" id="PRU00239"/>
    </source>
</evidence>
<dbReference type="EMBL" id="CAMXCT030002557">
    <property type="protein sequence ID" value="CAL4786211.1"/>
    <property type="molecule type" value="Genomic_DNA"/>
</dbReference>
<dbReference type="OrthoDB" id="167576at2759"/>
<evidence type="ECO:0000313" key="10">
    <source>
        <dbReference type="EMBL" id="CAL1152274.1"/>
    </source>
</evidence>
<protein>
    <submittedName>
        <fullName evidence="11">Calpain catalytic domain-containing protein</fullName>
    </submittedName>
</protein>
<evidence type="ECO:0000256" key="2">
    <source>
        <dbReference type="ARBA" id="ARBA00022670"/>
    </source>
</evidence>
<proteinExistence type="inferred from homology"/>
<keyword evidence="5" id="KW-0106">Calcium</keyword>
<dbReference type="InterPro" id="IPR002048">
    <property type="entry name" value="EF_hand_dom"/>
</dbReference>
<dbReference type="GO" id="GO:0005509">
    <property type="term" value="F:calcium ion binding"/>
    <property type="evidence" value="ECO:0007669"/>
    <property type="project" value="InterPro"/>
</dbReference>
<dbReference type="Gene3D" id="1.10.238.10">
    <property type="entry name" value="EF-hand"/>
    <property type="match status" value="1"/>
</dbReference>
<evidence type="ECO:0000313" key="9">
    <source>
        <dbReference type="EMBL" id="CAI3998899.1"/>
    </source>
</evidence>
<reference evidence="9" key="1">
    <citation type="submission" date="2022-10" db="EMBL/GenBank/DDBJ databases">
        <authorList>
            <person name="Chen Y."/>
            <person name="Dougan E. K."/>
            <person name="Chan C."/>
            <person name="Rhodes N."/>
            <person name="Thang M."/>
        </authorList>
    </citation>
    <scope>NUCLEOTIDE SEQUENCE</scope>
</reference>
<keyword evidence="3" id="KW-0378">Hydrolase</keyword>
<evidence type="ECO:0000313" key="11">
    <source>
        <dbReference type="EMBL" id="CAL4786211.1"/>
    </source>
</evidence>
<comment type="caution">
    <text evidence="9">The sequence shown here is derived from an EMBL/GenBank/DDBJ whole genome shotgun (WGS) entry which is preliminary data.</text>
</comment>
<dbReference type="GO" id="GO:0004198">
    <property type="term" value="F:calcium-dependent cysteine-type endopeptidase activity"/>
    <property type="evidence" value="ECO:0007669"/>
    <property type="project" value="InterPro"/>
</dbReference>
<comment type="caution">
    <text evidence="6">Lacks conserved residue(s) required for the propagation of feature annotation.</text>
</comment>
<dbReference type="SMART" id="SM00054">
    <property type="entry name" value="EFh"/>
    <property type="match status" value="2"/>
</dbReference>
<accession>A0A9P1G2U4</accession>
<reference evidence="10" key="2">
    <citation type="submission" date="2024-04" db="EMBL/GenBank/DDBJ databases">
        <authorList>
            <person name="Chen Y."/>
            <person name="Shah S."/>
            <person name="Dougan E. K."/>
            <person name="Thang M."/>
            <person name="Chan C."/>
        </authorList>
    </citation>
    <scope>NUCLEOTIDE SEQUENCE [LARGE SCALE GENOMIC DNA]</scope>
</reference>